<dbReference type="PROSITE" id="PS50853">
    <property type="entry name" value="FN3"/>
    <property type="match status" value="1"/>
</dbReference>
<dbReference type="PANTHER" id="PTHR20859">
    <property type="entry name" value="INTERFERON/INTERLEUKIN RECEPTOR"/>
    <property type="match status" value="1"/>
</dbReference>
<evidence type="ECO:0000259" key="8">
    <source>
        <dbReference type="PROSITE" id="PS50853"/>
    </source>
</evidence>
<evidence type="ECO:0000256" key="4">
    <source>
        <dbReference type="ARBA" id="ARBA00023170"/>
    </source>
</evidence>
<accession>A0A7L1P416</accession>
<feature type="transmembrane region" description="Helical" evidence="6">
    <location>
        <begin position="231"/>
        <end position="254"/>
    </location>
</feature>
<feature type="non-terminal residue" evidence="9">
    <location>
        <position position="1"/>
    </location>
</feature>
<dbReference type="EMBL" id="VXBT01000669">
    <property type="protein sequence ID" value="NXO06196.1"/>
    <property type="molecule type" value="Genomic_DNA"/>
</dbReference>
<dbReference type="FunFam" id="2.60.40.10:FF:000348">
    <property type="entry name" value="Interleukin 20 receptor subunit alpha"/>
    <property type="match status" value="1"/>
</dbReference>
<keyword evidence="6" id="KW-1133">Transmembrane helix</keyword>
<comment type="similarity">
    <text evidence="1">Belongs to the type II cytokine receptor family.</text>
</comment>
<dbReference type="InterPro" id="IPR015373">
    <property type="entry name" value="Interferon/interleukin_rcp_dom"/>
</dbReference>
<dbReference type="Proteomes" id="UP000534407">
    <property type="component" value="Unassembled WGS sequence"/>
</dbReference>
<organism evidence="9 10">
    <name type="scientific">Oriolus oriolus</name>
    <name type="common">Eurasian golden oriole</name>
    <name type="synonym">Coracias oriolus</name>
    <dbReference type="NCBI Taxonomy" id="181099"/>
    <lineage>
        <taxon>Eukaryota</taxon>
        <taxon>Metazoa</taxon>
        <taxon>Chordata</taxon>
        <taxon>Craniata</taxon>
        <taxon>Vertebrata</taxon>
        <taxon>Euteleostomi</taxon>
        <taxon>Archelosauria</taxon>
        <taxon>Archosauria</taxon>
        <taxon>Dinosauria</taxon>
        <taxon>Saurischia</taxon>
        <taxon>Theropoda</taxon>
        <taxon>Coelurosauria</taxon>
        <taxon>Aves</taxon>
        <taxon>Neognathae</taxon>
        <taxon>Neoaves</taxon>
        <taxon>Telluraves</taxon>
        <taxon>Australaves</taxon>
        <taxon>Passeriformes</taxon>
        <taxon>Corvoidea</taxon>
        <taxon>Corvidae</taxon>
        <taxon>Oriolus</taxon>
    </lineage>
</organism>
<dbReference type="Pfam" id="PF01108">
    <property type="entry name" value="Tissue_fac"/>
    <property type="match status" value="1"/>
</dbReference>
<dbReference type="AlphaFoldDB" id="A0A7L1P416"/>
<evidence type="ECO:0000256" key="3">
    <source>
        <dbReference type="ARBA" id="ARBA00023157"/>
    </source>
</evidence>
<keyword evidence="10" id="KW-1185">Reference proteome</keyword>
<dbReference type="PANTHER" id="PTHR20859:SF90">
    <property type="entry name" value="INTERLEUKIN-10 RECEPTOR SUBUNIT ALPHA"/>
    <property type="match status" value="1"/>
</dbReference>
<comment type="caution">
    <text evidence="9">The sequence shown here is derived from an EMBL/GenBank/DDBJ whole genome shotgun (WGS) entry which is preliminary data.</text>
</comment>
<dbReference type="Pfam" id="PF09294">
    <property type="entry name" value="Interfer-bind"/>
    <property type="match status" value="1"/>
</dbReference>
<dbReference type="InterPro" id="IPR036116">
    <property type="entry name" value="FN3_sf"/>
</dbReference>
<feature type="non-terminal residue" evidence="9">
    <location>
        <position position="578"/>
    </location>
</feature>
<evidence type="ECO:0000313" key="9">
    <source>
        <dbReference type="EMBL" id="NXO06196.1"/>
    </source>
</evidence>
<keyword evidence="3" id="KW-1015">Disulfide bond</keyword>
<keyword evidence="4" id="KW-0675">Receptor</keyword>
<keyword evidence="6" id="KW-0472">Membrane</keyword>
<dbReference type="GO" id="GO:0005886">
    <property type="term" value="C:plasma membrane"/>
    <property type="evidence" value="ECO:0007669"/>
    <property type="project" value="TreeGrafter"/>
</dbReference>
<evidence type="ECO:0000256" key="6">
    <source>
        <dbReference type="SAM" id="Phobius"/>
    </source>
</evidence>
<keyword evidence="6" id="KW-0812">Transmembrane</keyword>
<dbReference type="GO" id="GO:0004896">
    <property type="term" value="F:cytokine receptor activity"/>
    <property type="evidence" value="ECO:0007669"/>
    <property type="project" value="TreeGrafter"/>
</dbReference>
<feature type="region of interest" description="Disordered" evidence="5">
    <location>
        <begin position="367"/>
        <end position="416"/>
    </location>
</feature>
<reference evidence="9 10" key="1">
    <citation type="submission" date="2019-09" db="EMBL/GenBank/DDBJ databases">
        <title>Bird 10,000 Genomes (B10K) Project - Family phase.</title>
        <authorList>
            <person name="Zhang G."/>
        </authorList>
    </citation>
    <scope>NUCLEOTIDE SEQUENCE [LARGE SCALE GENOMIC DNA]</scope>
    <source>
        <strain evidence="9">B10K-DU-002-24</strain>
        <tissue evidence="9">Muscle</tissue>
    </source>
</reference>
<sequence length="578" mass="62243">VASATALALCLALLLACPTRGEGLASPRRVRFAAEVARHLLSWEPGHGCPSSARYDVEYKVYGSSVPWTAIPECRKTSAHSCDLTYYTLDPERRYYARVRAVSGNHTSHWQRTSAFSPQNAGLRLAGQSLSVRGNSIQVRLQLLLHAGNVSAEYSDFQKEMTRYHVYVRRTQDNHTFRVVEKSAEFTISDLFWVTEYCLSVEPSMANRPVPTARSNEQCVTTGHRDRSAELLLGILSSSFSILLLLGLLGALLARTYVRRPVRTPSVLKSFMKQSSLWVEHEPPSSGSLDADPIQQLFLCQKESQLDSSRAGSTSTAQLPLEQAWKLPARPKDQLCLLGPTRSRDSSGTSTDSGICLHIPSSSSSLSCSAGPESQGYRQQLPTAEDSGVGLESPCPTPGCSSGTGNASPGEPGLSPAAREEVEFRGYLQQPKGTVQPEQPPDKAMPLLGCAGPGQGLGSTGTVLDIECSELAVSKGYLKQSSPERPLTQDLAPWGAPAWDFSSQVGPQAPTLLSWAAPGAPLTSKASPELLKSPFDLSIFDNTAFLGMLPLVSSLGSDWVTLPIKPLGRLSGDSKDSK</sequence>
<dbReference type="CDD" id="cd00063">
    <property type="entry name" value="FN3"/>
    <property type="match status" value="1"/>
</dbReference>
<dbReference type="InterPro" id="IPR050650">
    <property type="entry name" value="Type-II_Cytokine-TF_Rcpt"/>
</dbReference>
<evidence type="ECO:0000256" key="1">
    <source>
        <dbReference type="ARBA" id="ARBA00005399"/>
    </source>
</evidence>
<proteinExistence type="inferred from homology"/>
<gene>
    <name evidence="9" type="primary">Il10ra</name>
    <name evidence="9" type="ORF">ORIORI_R04468</name>
</gene>
<evidence type="ECO:0000256" key="5">
    <source>
        <dbReference type="SAM" id="MobiDB-lite"/>
    </source>
</evidence>
<feature type="domain" description="Fibronectin type-III" evidence="8">
    <location>
        <begin position="26"/>
        <end position="121"/>
    </location>
</feature>
<name>A0A7L1P416_ORIOR</name>
<protein>
    <submittedName>
        <fullName evidence="9">I10R1 protein</fullName>
    </submittedName>
</protein>
<evidence type="ECO:0000313" key="10">
    <source>
        <dbReference type="Proteomes" id="UP000534407"/>
    </source>
</evidence>
<feature type="signal peptide" evidence="7">
    <location>
        <begin position="1"/>
        <end position="21"/>
    </location>
</feature>
<dbReference type="InterPro" id="IPR003961">
    <property type="entry name" value="FN3_dom"/>
</dbReference>
<feature type="chain" id="PRO_5029720323" evidence="7">
    <location>
        <begin position="22"/>
        <end position="578"/>
    </location>
</feature>
<evidence type="ECO:0000256" key="2">
    <source>
        <dbReference type="ARBA" id="ARBA00022729"/>
    </source>
</evidence>
<dbReference type="InterPro" id="IPR013783">
    <property type="entry name" value="Ig-like_fold"/>
</dbReference>
<evidence type="ECO:0000256" key="7">
    <source>
        <dbReference type="SAM" id="SignalP"/>
    </source>
</evidence>
<dbReference type="Gene3D" id="2.60.40.10">
    <property type="entry name" value="Immunoglobulins"/>
    <property type="match status" value="2"/>
</dbReference>
<dbReference type="SUPFAM" id="SSF49265">
    <property type="entry name" value="Fibronectin type III"/>
    <property type="match status" value="2"/>
</dbReference>
<keyword evidence="2 7" id="KW-0732">Signal</keyword>